<accession>A0A383EIM6</accession>
<protein>
    <recommendedName>
        <fullName evidence="2">Short-chain dehydrogenase/reductase SDR</fullName>
    </recommendedName>
</protein>
<gene>
    <name evidence="1" type="ORF">METZ01_LOCUS509137</name>
</gene>
<sequence length="31" mass="3164">GAVVFLASNKEARLVTGASLFIDAGQTIWGA</sequence>
<reference evidence="1" key="1">
    <citation type="submission" date="2018-05" db="EMBL/GenBank/DDBJ databases">
        <authorList>
            <person name="Lanie J.A."/>
            <person name="Ng W.-L."/>
            <person name="Kazmierczak K.M."/>
            <person name="Andrzejewski T.M."/>
            <person name="Davidsen T.M."/>
            <person name="Wayne K.J."/>
            <person name="Tettelin H."/>
            <person name="Glass J.I."/>
            <person name="Rusch D."/>
            <person name="Podicherti R."/>
            <person name="Tsui H.-C.T."/>
            <person name="Winkler M.E."/>
        </authorList>
    </citation>
    <scope>NUCLEOTIDE SEQUENCE</scope>
</reference>
<feature type="non-terminal residue" evidence="1">
    <location>
        <position position="1"/>
    </location>
</feature>
<evidence type="ECO:0000313" key="1">
    <source>
        <dbReference type="EMBL" id="SVE56283.1"/>
    </source>
</evidence>
<organism evidence="1">
    <name type="scientific">marine metagenome</name>
    <dbReference type="NCBI Taxonomy" id="408172"/>
    <lineage>
        <taxon>unclassified sequences</taxon>
        <taxon>metagenomes</taxon>
        <taxon>ecological metagenomes</taxon>
    </lineage>
</organism>
<proteinExistence type="predicted"/>
<dbReference type="AlphaFoldDB" id="A0A383EIM6"/>
<dbReference type="EMBL" id="UINC01225992">
    <property type="protein sequence ID" value="SVE56283.1"/>
    <property type="molecule type" value="Genomic_DNA"/>
</dbReference>
<name>A0A383EIM6_9ZZZZ</name>
<evidence type="ECO:0008006" key="2">
    <source>
        <dbReference type="Google" id="ProtNLM"/>
    </source>
</evidence>